<protein>
    <submittedName>
        <fullName evidence="5">Diketogulonate reductase-like aldo/keto reductase</fullName>
    </submittedName>
</protein>
<dbReference type="InterPro" id="IPR036812">
    <property type="entry name" value="NAD(P)_OxRdtase_dom_sf"/>
</dbReference>
<organism evidence="5 6">
    <name type="scientific">Paenibacillus silagei</name>
    <dbReference type="NCBI Taxonomy" id="1670801"/>
    <lineage>
        <taxon>Bacteria</taxon>
        <taxon>Bacillati</taxon>
        <taxon>Bacillota</taxon>
        <taxon>Bacilli</taxon>
        <taxon>Bacillales</taxon>
        <taxon>Paenibacillaceae</taxon>
        <taxon>Paenibacillus</taxon>
    </lineage>
</organism>
<dbReference type="RefSeq" id="WP_209878742.1">
    <property type="nucleotide sequence ID" value="NZ_JAGGLV010000029.1"/>
</dbReference>
<keyword evidence="2" id="KW-0521">NADP</keyword>
<dbReference type="InterPro" id="IPR020471">
    <property type="entry name" value="AKR"/>
</dbReference>
<keyword evidence="3" id="KW-0560">Oxidoreductase</keyword>
<gene>
    <name evidence="5" type="ORF">J2Z70_005801</name>
</gene>
<evidence type="ECO:0000313" key="5">
    <source>
        <dbReference type="EMBL" id="MBP2115603.1"/>
    </source>
</evidence>
<sequence>MEHFVLNNGVQMPKVGLGVYNIKDNNEDALVWALQNGYRHLDTAAAYRNEELIARAIQKSGVPRSELFITTKVWSTDLGRKTRKAFEASLQKLQTDYVDLYLIHWPAKHYLESWHILESLYKEGKIRAIGVSNFEPEHLDKVMKQGTIVPAVNQIQTNPLLQQGSLHDYMRGHGIQHVAWSPFGHGNSEMLAHPVLTEMAAKYDKTAAQVILRWNLERDIAVIPKSVTPARLKQNLELFDFSLSDEEMKRIAALDQNKRGFTDPQNKFYLWTTRFTPLS</sequence>
<evidence type="ECO:0000256" key="1">
    <source>
        <dbReference type="ARBA" id="ARBA00007905"/>
    </source>
</evidence>
<dbReference type="Proteomes" id="UP000773462">
    <property type="component" value="Unassembled WGS sequence"/>
</dbReference>
<dbReference type="PROSITE" id="PS00063">
    <property type="entry name" value="ALDOKETO_REDUCTASE_3"/>
    <property type="match status" value="1"/>
</dbReference>
<keyword evidence="6" id="KW-1185">Reference proteome</keyword>
<dbReference type="CDD" id="cd19071">
    <property type="entry name" value="AKR_AKR1-5-like"/>
    <property type="match status" value="1"/>
</dbReference>
<evidence type="ECO:0000256" key="3">
    <source>
        <dbReference type="ARBA" id="ARBA00023002"/>
    </source>
</evidence>
<comment type="similarity">
    <text evidence="1">Belongs to the aldo/keto reductase family.</text>
</comment>
<reference evidence="5 6" key="1">
    <citation type="submission" date="2021-03" db="EMBL/GenBank/DDBJ databases">
        <title>Genomic Encyclopedia of Type Strains, Phase IV (KMG-IV): sequencing the most valuable type-strain genomes for metagenomic binning, comparative biology and taxonomic classification.</title>
        <authorList>
            <person name="Goeker M."/>
        </authorList>
    </citation>
    <scope>NUCLEOTIDE SEQUENCE [LARGE SCALE GENOMIC DNA]</scope>
    <source>
        <strain evidence="5 6">DSM 101953</strain>
    </source>
</reference>
<feature type="domain" description="NADP-dependent oxidoreductase" evidence="4">
    <location>
        <begin position="23"/>
        <end position="255"/>
    </location>
</feature>
<dbReference type="InterPro" id="IPR018170">
    <property type="entry name" value="Aldo/ket_reductase_CS"/>
</dbReference>
<dbReference type="InterPro" id="IPR023210">
    <property type="entry name" value="NADP_OxRdtase_dom"/>
</dbReference>
<proteinExistence type="inferred from homology"/>
<comment type="caution">
    <text evidence="5">The sequence shown here is derived from an EMBL/GenBank/DDBJ whole genome shotgun (WGS) entry which is preliminary data.</text>
</comment>
<dbReference type="Gene3D" id="3.20.20.100">
    <property type="entry name" value="NADP-dependent oxidoreductase domain"/>
    <property type="match status" value="1"/>
</dbReference>
<dbReference type="PANTHER" id="PTHR43827">
    <property type="entry name" value="2,5-DIKETO-D-GLUCONIC ACID REDUCTASE"/>
    <property type="match status" value="1"/>
</dbReference>
<dbReference type="PANTHER" id="PTHR43827:SF3">
    <property type="entry name" value="NADP-DEPENDENT OXIDOREDUCTASE DOMAIN-CONTAINING PROTEIN"/>
    <property type="match status" value="1"/>
</dbReference>
<dbReference type="SUPFAM" id="SSF51430">
    <property type="entry name" value="NAD(P)-linked oxidoreductase"/>
    <property type="match status" value="1"/>
</dbReference>
<dbReference type="EMBL" id="JAGGLV010000029">
    <property type="protein sequence ID" value="MBP2115603.1"/>
    <property type="molecule type" value="Genomic_DNA"/>
</dbReference>
<dbReference type="PIRSF" id="PIRSF000097">
    <property type="entry name" value="AKR"/>
    <property type="match status" value="1"/>
</dbReference>
<evidence type="ECO:0000313" key="6">
    <source>
        <dbReference type="Proteomes" id="UP000773462"/>
    </source>
</evidence>
<evidence type="ECO:0000256" key="2">
    <source>
        <dbReference type="ARBA" id="ARBA00022857"/>
    </source>
</evidence>
<dbReference type="Pfam" id="PF00248">
    <property type="entry name" value="Aldo_ket_red"/>
    <property type="match status" value="1"/>
</dbReference>
<name>A0ABS4NZW6_9BACL</name>
<evidence type="ECO:0000259" key="4">
    <source>
        <dbReference type="Pfam" id="PF00248"/>
    </source>
</evidence>
<dbReference type="PROSITE" id="PS00062">
    <property type="entry name" value="ALDOKETO_REDUCTASE_2"/>
    <property type="match status" value="1"/>
</dbReference>
<accession>A0ABS4NZW6</accession>
<dbReference type="PRINTS" id="PR00069">
    <property type="entry name" value="ALDKETRDTASE"/>
</dbReference>